<sequence length="167" mass="20490">MTIHELKILPEYFHAQYNGEKQFEIRKNDRDYKLGDWLKLREYDPIAEMYTGRYMIVEVTYITDYRQKDGYVVLGTKPHYKEYLMNEMIVRYQLMYVRRKQLEENGLLKLTDYLVTNDYVGFEKYLQSWAEKHHMPVSKAAFIFMKFEDDFIDLQTQLMEKHHERLT</sequence>
<dbReference type="Proteomes" id="UP000231914">
    <property type="component" value="Unassembled WGS sequence"/>
</dbReference>
<evidence type="ECO:0000313" key="2">
    <source>
        <dbReference type="EMBL" id="PJZ13867.1"/>
    </source>
</evidence>
<protein>
    <recommendedName>
        <fullName evidence="1">DUF3850 domain-containing protein</fullName>
    </recommendedName>
</protein>
<evidence type="ECO:0000259" key="1">
    <source>
        <dbReference type="Pfam" id="PF12961"/>
    </source>
</evidence>
<name>A0A2M9WKW2_9LACO</name>
<dbReference type="EMBL" id="MKXG01000305">
    <property type="protein sequence ID" value="PJZ13867.1"/>
    <property type="molecule type" value="Genomic_DNA"/>
</dbReference>
<dbReference type="Pfam" id="PF12961">
    <property type="entry name" value="DUF3850"/>
    <property type="match status" value="1"/>
</dbReference>
<dbReference type="Gene3D" id="2.30.130.30">
    <property type="entry name" value="Hypothetical protein"/>
    <property type="match status" value="1"/>
</dbReference>
<gene>
    <name evidence="2" type="ORF">BHU41_13025</name>
</gene>
<dbReference type="SUPFAM" id="SSF88697">
    <property type="entry name" value="PUA domain-like"/>
    <property type="match status" value="1"/>
</dbReference>
<reference evidence="2 3" key="1">
    <citation type="submission" date="2016-10" db="EMBL/GenBank/DDBJ databases">
        <title>WGS of isloates from the oral cavity of healthy individuals.</title>
        <authorList>
            <person name="Sharma S."/>
            <person name="Pal V.K."/>
            <person name="Patil P.B."/>
            <person name="Korpole S."/>
            <person name="Grover V."/>
        </authorList>
    </citation>
    <scope>NUCLEOTIDE SEQUENCE [LARGE SCALE GENOMIC DNA]</scope>
    <source>
        <strain evidence="2 3">DISK12</strain>
    </source>
</reference>
<feature type="domain" description="DUF3850" evidence="1">
    <location>
        <begin position="3"/>
        <end position="75"/>
    </location>
</feature>
<evidence type="ECO:0000313" key="3">
    <source>
        <dbReference type="Proteomes" id="UP000231914"/>
    </source>
</evidence>
<dbReference type="AlphaFoldDB" id="A0A2M9WKW2"/>
<organism evidence="2 3">
    <name type="scientific">Lactobacillus crispatus</name>
    <dbReference type="NCBI Taxonomy" id="47770"/>
    <lineage>
        <taxon>Bacteria</taxon>
        <taxon>Bacillati</taxon>
        <taxon>Bacillota</taxon>
        <taxon>Bacilli</taxon>
        <taxon>Lactobacillales</taxon>
        <taxon>Lactobacillaceae</taxon>
        <taxon>Lactobacillus</taxon>
    </lineage>
</organism>
<accession>A0A2M9WKW2</accession>
<dbReference type="InterPro" id="IPR039440">
    <property type="entry name" value="DUF3850"/>
</dbReference>
<comment type="caution">
    <text evidence="2">The sequence shown here is derived from an EMBL/GenBank/DDBJ whole genome shotgun (WGS) entry which is preliminary data.</text>
</comment>
<proteinExistence type="predicted"/>
<dbReference type="RefSeq" id="WP_308297675.1">
    <property type="nucleotide sequence ID" value="NZ_MKXG01000305.1"/>
</dbReference>
<dbReference type="InterPro" id="IPR015947">
    <property type="entry name" value="PUA-like_sf"/>
</dbReference>